<dbReference type="STRING" id="70448.A0A096PAS4"/>
<dbReference type="EMBL" id="CAID01000014">
    <property type="protein sequence ID" value="CEG02015.1"/>
    <property type="molecule type" value="Genomic_DNA"/>
</dbReference>
<reference evidence="3 4" key="2">
    <citation type="journal article" date="2014" name="BMC Genomics">
        <title>An improved genome of the model marine alga Ostreococcus tauri unfolds by assessing Illumina de novo assemblies.</title>
        <authorList>
            <person name="Blanc-Mathieu R."/>
            <person name="Verhelst B."/>
            <person name="Derelle E."/>
            <person name="Rombauts S."/>
            <person name="Bouget F.Y."/>
            <person name="Carre I."/>
            <person name="Chateau A."/>
            <person name="Eyre-Walker A."/>
            <person name="Grimsley N."/>
            <person name="Moreau H."/>
            <person name="Piegu B."/>
            <person name="Rivals E."/>
            <person name="Schackwitz W."/>
            <person name="Van de Peer Y."/>
            <person name="Piganeau G."/>
        </authorList>
    </citation>
    <scope>NUCLEOTIDE SEQUENCE [LARGE SCALE GENOMIC DNA]</scope>
    <source>
        <strain evidence="4">OTTH 0595 / CCAP 157/2 / RCC745</strain>
    </source>
</reference>
<dbReference type="SUPFAM" id="SSF54534">
    <property type="entry name" value="FKBP-like"/>
    <property type="match status" value="1"/>
</dbReference>
<name>A0A096PAS4_OSTTA</name>
<evidence type="ECO:0000256" key="1">
    <source>
        <dbReference type="PROSITE-ProRule" id="PRU00277"/>
    </source>
</evidence>
<dbReference type="Proteomes" id="UP000009170">
    <property type="component" value="Unassembled WGS sequence"/>
</dbReference>
<organism evidence="3 4">
    <name type="scientific">Ostreococcus tauri</name>
    <name type="common">Marine green alga</name>
    <dbReference type="NCBI Taxonomy" id="70448"/>
    <lineage>
        <taxon>Eukaryota</taxon>
        <taxon>Viridiplantae</taxon>
        <taxon>Chlorophyta</taxon>
        <taxon>Mamiellophyceae</taxon>
        <taxon>Mamiellales</taxon>
        <taxon>Bathycoccaceae</taxon>
        <taxon>Ostreococcus</taxon>
    </lineage>
</organism>
<dbReference type="InterPro" id="IPR046357">
    <property type="entry name" value="PPIase_dom_sf"/>
</dbReference>
<comment type="caution">
    <text evidence="3">The sequence shown here is derived from an EMBL/GenBank/DDBJ whole genome shotgun (WGS) entry which is preliminary data.</text>
</comment>
<dbReference type="PANTHER" id="PTHR47833:SF2">
    <property type="entry name" value="PEPTIDYLPROLYL ISOMERASE"/>
    <property type="match status" value="1"/>
</dbReference>
<dbReference type="RefSeq" id="XP_022841304.1">
    <property type="nucleotide sequence ID" value="XM_022982525.1"/>
</dbReference>
<comment type="catalytic activity">
    <reaction evidence="1">
        <text>[protein]-peptidylproline (omega=180) = [protein]-peptidylproline (omega=0)</text>
        <dbReference type="Rhea" id="RHEA:16237"/>
        <dbReference type="Rhea" id="RHEA-COMP:10747"/>
        <dbReference type="Rhea" id="RHEA-COMP:10748"/>
        <dbReference type="ChEBI" id="CHEBI:83833"/>
        <dbReference type="ChEBI" id="CHEBI:83834"/>
        <dbReference type="EC" id="5.2.1.8"/>
    </reaction>
</comment>
<evidence type="ECO:0000259" key="2">
    <source>
        <dbReference type="PROSITE" id="PS50059"/>
    </source>
</evidence>
<dbReference type="PANTHER" id="PTHR47833">
    <property type="entry name" value="PHOTOSYNTHETIC NDH SUBUNIT OF LUMENAL LOCATION 4, CHLOROPLASTIC"/>
    <property type="match status" value="1"/>
</dbReference>
<keyword evidence="1" id="KW-0697">Rotamase</keyword>
<keyword evidence="4" id="KW-1185">Reference proteome</keyword>
<dbReference type="InterPro" id="IPR001179">
    <property type="entry name" value="PPIase_FKBP_dom"/>
</dbReference>
<protein>
    <recommendedName>
        <fullName evidence="1">peptidylprolyl isomerase</fullName>
        <ecNumber evidence="1">5.2.1.8</ecNumber>
    </recommendedName>
</protein>
<evidence type="ECO:0000313" key="4">
    <source>
        <dbReference type="Proteomes" id="UP000009170"/>
    </source>
</evidence>
<dbReference type="InParanoid" id="A0A096PAS4"/>
<reference evidence="4" key="1">
    <citation type="journal article" date="2006" name="Proc. Natl. Acad. Sci. U.S.A.">
        <title>Genome analysis of the smallest free-living eukaryote Ostreococcus tauri unveils many unique features.</title>
        <authorList>
            <person name="Derelle E."/>
            <person name="Ferraz C."/>
            <person name="Rombauts S."/>
            <person name="Rouze P."/>
            <person name="Worden A.Z."/>
            <person name="Robbens S."/>
            <person name="Partensky F."/>
            <person name="Degroeve S."/>
            <person name="Echeynie S."/>
            <person name="Cooke R."/>
            <person name="Saeys Y."/>
            <person name="Wuyts J."/>
            <person name="Jabbari K."/>
            <person name="Bowler C."/>
            <person name="Panaud O."/>
            <person name="Piegu B."/>
            <person name="Ball S.G."/>
            <person name="Ral J.-P."/>
            <person name="Bouget F.-Y."/>
            <person name="Piganeau G."/>
            <person name="De Baets B."/>
            <person name="Picard A."/>
            <person name="Delseny M."/>
            <person name="Demaille J."/>
            <person name="Van de Peer Y."/>
            <person name="Moreau H."/>
        </authorList>
    </citation>
    <scope>NUCLEOTIDE SEQUENCE [LARGE SCALE GENOMIC DNA]</scope>
    <source>
        <strain evidence="4">OTTH 0595 / CCAP 157/2 / RCC745</strain>
    </source>
</reference>
<dbReference type="PROSITE" id="PS50059">
    <property type="entry name" value="FKBP_PPIASE"/>
    <property type="match status" value="1"/>
</dbReference>
<dbReference type="KEGG" id="ota:OT_ostta14g00900"/>
<feature type="domain" description="PPIase FKBP-type" evidence="2">
    <location>
        <begin position="71"/>
        <end position="190"/>
    </location>
</feature>
<dbReference type="InterPro" id="IPR044183">
    <property type="entry name" value="PNSL4/FKBP13-like"/>
</dbReference>
<gene>
    <name evidence="3" type="ORF">OT_ostta14g00900</name>
</gene>
<dbReference type="EC" id="5.2.1.8" evidence="1"/>
<dbReference type="AlphaFoldDB" id="A0A096PAS4"/>
<dbReference type="Gene3D" id="3.10.50.40">
    <property type="match status" value="1"/>
</dbReference>
<dbReference type="OrthoDB" id="1902587at2759"/>
<keyword evidence="1 3" id="KW-0413">Isomerase</keyword>
<dbReference type="Pfam" id="PF00254">
    <property type="entry name" value="FKBP_C"/>
    <property type="match status" value="1"/>
</dbReference>
<dbReference type="GO" id="GO:0003755">
    <property type="term" value="F:peptidyl-prolyl cis-trans isomerase activity"/>
    <property type="evidence" value="ECO:0007669"/>
    <property type="project" value="UniProtKB-KW"/>
</dbReference>
<sequence>MATLASASSTPTSRRSVLVKPLVGAVACAIPLAPRRVDAAVVSSTESFVKAKDGLRYYDAVVGSGPEVYAEDAVIILFTARVLDAADEERRRAGDTFSPFVVGGAGASASKGFKFVVGDPTGDIIPGWERAFEGDGVMPRMRIGGKRVVRIPPSLAYGDAGHLCRDGVRGACEVNPNESVEIAFEILRFT</sequence>
<proteinExistence type="predicted"/>
<dbReference type="GO" id="GO:0009507">
    <property type="term" value="C:chloroplast"/>
    <property type="evidence" value="ECO:0007669"/>
    <property type="project" value="InterPro"/>
</dbReference>
<evidence type="ECO:0000313" key="3">
    <source>
        <dbReference type="EMBL" id="CEG02015.1"/>
    </source>
</evidence>
<dbReference type="GeneID" id="9837756"/>
<accession>A0A096PAS4</accession>